<name>A0A3R9MGC5_9BACT</name>
<evidence type="ECO:0000313" key="2">
    <source>
        <dbReference type="EMBL" id="RSK45239.1"/>
    </source>
</evidence>
<gene>
    <name evidence="2" type="ORF">EI291_19195</name>
</gene>
<evidence type="ECO:0000313" key="3">
    <source>
        <dbReference type="Proteomes" id="UP000273500"/>
    </source>
</evidence>
<dbReference type="PANTHER" id="PTHR38477">
    <property type="entry name" value="HYPOTHETICAL EXPORTED PROTEIN"/>
    <property type="match status" value="1"/>
</dbReference>
<keyword evidence="3" id="KW-1185">Reference proteome</keyword>
<dbReference type="Proteomes" id="UP000273500">
    <property type="component" value="Unassembled WGS sequence"/>
</dbReference>
<feature type="signal peptide" evidence="1">
    <location>
        <begin position="1"/>
        <end position="24"/>
    </location>
</feature>
<dbReference type="EMBL" id="RWIT01000015">
    <property type="protein sequence ID" value="RSK45239.1"/>
    <property type="molecule type" value="Genomic_DNA"/>
</dbReference>
<dbReference type="OrthoDB" id="9815195at2"/>
<proteinExistence type="predicted"/>
<sequence length="272" mass="28948">MTNLPTVAAGLFLTCLSWFTSAGAVSAPGPVAPVEEAPATTVLSAPERSLYMAAFEQHIAATYTRAGLLNAGLPLVTYRKALVGFYNLQQRGTVSSKCHTITIIDFSQSSTRERLWVVDLAQGRLLHHTLVAHGKNTGAEYAQSFSNQEGSEMSSLGFYVTGTTYQGKHGLSLKLQGVDEGYNTNALSRSVVVHGAEYVSPAFVRQHGRLGRSQGCPALPVAQTPGIIRSIKSGTVVFANAPTGVAYQSQWLQLDGALLAFAQHSGLLQRPG</sequence>
<evidence type="ECO:0008006" key="4">
    <source>
        <dbReference type="Google" id="ProtNLM"/>
    </source>
</evidence>
<keyword evidence="1" id="KW-0732">Signal</keyword>
<accession>A0A3R9MGC5</accession>
<feature type="chain" id="PRO_5018690977" description="Murein L,D-transpeptidase catalytic domain family protein" evidence="1">
    <location>
        <begin position="25"/>
        <end position="272"/>
    </location>
</feature>
<comment type="caution">
    <text evidence="2">The sequence shown here is derived from an EMBL/GenBank/DDBJ whole genome shotgun (WGS) entry which is preliminary data.</text>
</comment>
<dbReference type="InterPro" id="IPR032676">
    <property type="entry name" value="YkuD_2"/>
</dbReference>
<dbReference type="Pfam" id="PF13645">
    <property type="entry name" value="YkuD_2"/>
    <property type="match status" value="1"/>
</dbReference>
<organism evidence="2 3">
    <name type="scientific">Hymenobacter rigui</name>
    <dbReference type="NCBI Taxonomy" id="334424"/>
    <lineage>
        <taxon>Bacteria</taxon>
        <taxon>Pseudomonadati</taxon>
        <taxon>Bacteroidota</taxon>
        <taxon>Cytophagia</taxon>
        <taxon>Cytophagales</taxon>
        <taxon>Hymenobacteraceae</taxon>
        <taxon>Hymenobacter</taxon>
    </lineage>
</organism>
<evidence type="ECO:0000256" key="1">
    <source>
        <dbReference type="SAM" id="SignalP"/>
    </source>
</evidence>
<dbReference type="AlphaFoldDB" id="A0A3R9MGC5"/>
<reference evidence="2 3" key="1">
    <citation type="submission" date="2018-12" db="EMBL/GenBank/DDBJ databases">
        <authorList>
            <person name="Feng G."/>
            <person name="Zhu H."/>
        </authorList>
    </citation>
    <scope>NUCLEOTIDE SEQUENCE [LARGE SCALE GENOMIC DNA]</scope>
    <source>
        <strain evidence="2 3">KCTC 12533</strain>
    </source>
</reference>
<dbReference type="PANTHER" id="PTHR38477:SF1">
    <property type="entry name" value="MUREIN L,D-TRANSPEPTIDASE CATALYTIC DOMAIN FAMILY PROTEIN"/>
    <property type="match status" value="1"/>
</dbReference>
<protein>
    <recommendedName>
        <fullName evidence="4">Murein L,D-transpeptidase catalytic domain family protein</fullName>
    </recommendedName>
</protein>